<comment type="caution">
    <text evidence="8">The sequence shown here is derived from an EMBL/GenBank/DDBJ whole genome shotgun (WGS) entry which is preliminary data.</text>
</comment>
<evidence type="ECO:0000256" key="4">
    <source>
        <dbReference type="ARBA" id="ARBA00017099"/>
    </source>
</evidence>
<dbReference type="EMBL" id="BAZW01000076">
    <property type="protein sequence ID" value="GAO27598.1"/>
    <property type="molecule type" value="Genomic_DNA"/>
</dbReference>
<dbReference type="UniPathway" id="UPA00124"/>
<dbReference type="RefSeq" id="WP_062128505.1">
    <property type="nucleotide sequence ID" value="NZ_BAZW01000076.1"/>
</dbReference>
<comment type="similarity">
    <text evidence="2 6">Belongs to the dTDP-4-dehydrorhamnose reductase family.</text>
</comment>
<dbReference type="AlphaFoldDB" id="A0A0E9LQM3"/>
<feature type="domain" description="RmlD-like substrate binding" evidence="7">
    <location>
        <begin position="1"/>
        <end position="287"/>
    </location>
</feature>
<comment type="function">
    <text evidence="6">Catalyzes the reduction of dTDP-6-deoxy-L-lyxo-4-hexulose to yield dTDP-L-rhamnose.</text>
</comment>
<keyword evidence="9" id="KW-1185">Reference proteome</keyword>
<dbReference type="InterPro" id="IPR029903">
    <property type="entry name" value="RmlD-like-bd"/>
</dbReference>
<dbReference type="Gene3D" id="3.90.25.10">
    <property type="entry name" value="UDP-galactose 4-epimerase, domain 1"/>
    <property type="match status" value="1"/>
</dbReference>
<protein>
    <recommendedName>
        <fullName evidence="4 6">dTDP-4-dehydrorhamnose reductase</fullName>
        <ecNumber evidence="3 6">1.1.1.133</ecNumber>
    </recommendedName>
</protein>
<keyword evidence="6" id="KW-0521">NADP</keyword>
<evidence type="ECO:0000256" key="5">
    <source>
        <dbReference type="ARBA" id="ARBA00048200"/>
    </source>
</evidence>
<gene>
    <name evidence="8" type="ORF">JCM15548_14435</name>
</gene>
<dbReference type="STRING" id="1236989.JCM15548_14435"/>
<dbReference type="SUPFAM" id="SSF51735">
    <property type="entry name" value="NAD(P)-binding Rossmann-fold domains"/>
    <property type="match status" value="1"/>
</dbReference>
<name>A0A0E9LQM3_9BACT</name>
<proteinExistence type="inferred from homology"/>
<dbReference type="OrthoDB" id="9803892at2"/>
<dbReference type="Proteomes" id="UP000032900">
    <property type="component" value="Unassembled WGS sequence"/>
</dbReference>
<dbReference type="PANTHER" id="PTHR10491:SF4">
    <property type="entry name" value="METHIONINE ADENOSYLTRANSFERASE 2 SUBUNIT BETA"/>
    <property type="match status" value="1"/>
</dbReference>
<dbReference type="GO" id="GO:0008831">
    <property type="term" value="F:dTDP-4-dehydrorhamnose reductase activity"/>
    <property type="evidence" value="ECO:0007669"/>
    <property type="project" value="UniProtKB-EC"/>
</dbReference>
<accession>A0A0E9LQM3</accession>
<dbReference type="EC" id="1.1.1.133" evidence="3 6"/>
<evidence type="ECO:0000256" key="1">
    <source>
        <dbReference type="ARBA" id="ARBA00004781"/>
    </source>
</evidence>
<keyword evidence="6" id="KW-0560">Oxidoreductase</keyword>
<sequence length="288" mass="32285">MKILIVGGEGQLGSSLSALSETTEFAEFEITTINQLDLSKEENIKNYLTATHFDYIINCSAYTAVDKAETDKQTARLINALAPQWLARYAFEKGAGIIHISTDYVFDGTGNLPLTPEMPAHPDTVYGETKLEGELLVAQENSKHIIIRTSWLYSPYGNNFVKTMLAQASKKTEVKVVYDQVGTPTLAADLAAAILQILEQVKQKPSLFVPGIYHYSNLGVCSWFDFAQMIFRFSSLPVEVHPVRSSAYITAAHRPPYSVMDTYKIRHQFNLEIPYWTDSLKKCLKELS</sequence>
<dbReference type="GO" id="GO:0019305">
    <property type="term" value="P:dTDP-rhamnose biosynthetic process"/>
    <property type="evidence" value="ECO:0007669"/>
    <property type="project" value="UniProtKB-UniPathway"/>
</dbReference>
<evidence type="ECO:0000259" key="7">
    <source>
        <dbReference type="Pfam" id="PF04321"/>
    </source>
</evidence>
<evidence type="ECO:0000313" key="9">
    <source>
        <dbReference type="Proteomes" id="UP000032900"/>
    </source>
</evidence>
<evidence type="ECO:0000256" key="3">
    <source>
        <dbReference type="ARBA" id="ARBA00012929"/>
    </source>
</evidence>
<organism evidence="8 9">
    <name type="scientific">Geofilum rubicundum JCM 15548</name>
    <dbReference type="NCBI Taxonomy" id="1236989"/>
    <lineage>
        <taxon>Bacteria</taxon>
        <taxon>Pseudomonadati</taxon>
        <taxon>Bacteroidota</taxon>
        <taxon>Bacteroidia</taxon>
        <taxon>Marinilabiliales</taxon>
        <taxon>Marinilabiliaceae</taxon>
        <taxon>Geofilum</taxon>
    </lineage>
</organism>
<dbReference type="NCBIfam" id="TIGR01214">
    <property type="entry name" value="rmlD"/>
    <property type="match status" value="1"/>
</dbReference>
<dbReference type="Gene3D" id="3.40.50.720">
    <property type="entry name" value="NAD(P)-binding Rossmann-like Domain"/>
    <property type="match status" value="1"/>
</dbReference>
<dbReference type="GO" id="GO:0005829">
    <property type="term" value="C:cytosol"/>
    <property type="evidence" value="ECO:0007669"/>
    <property type="project" value="TreeGrafter"/>
</dbReference>
<comment type="pathway">
    <text evidence="1 6">Carbohydrate biosynthesis; dTDP-L-rhamnose biosynthesis.</text>
</comment>
<reference evidence="8 9" key="1">
    <citation type="journal article" date="2015" name="Microbes Environ.">
        <title>Distribution and evolution of nitrogen fixation genes in the phylum bacteroidetes.</title>
        <authorList>
            <person name="Inoue J."/>
            <person name="Oshima K."/>
            <person name="Suda W."/>
            <person name="Sakamoto M."/>
            <person name="Iino T."/>
            <person name="Noda S."/>
            <person name="Hongoh Y."/>
            <person name="Hattori M."/>
            <person name="Ohkuma M."/>
        </authorList>
    </citation>
    <scope>NUCLEOTIDE SEQUENCE [LARGE SCALE GENOMIC DNA]</scope>
    <source>
        <strain evidence="8">JCM 15548</strain>
    </source>
</reference>
<dbReference type="InterPro" id="IPR005913">
    <property type="entry name" value="dTDP_dehydrorham_reduct"/>
</dbReference>
<comment type="catalytic activity">
    <reaction evidence="5">
        <text>dTDP-beta-L-rhamnose + NADP(+) = dTDP-4-dehydro-beta-L-rhamnose + NADPH + H(+)</text>
        <dbReference type="Rhea" id="RHEA:21796"/>
        <dbReference type="ChEBI" id="CHEBI:15378"/>
        <dbReference type="ChEBI" id="CHEBI:57510"/>
        <dbReference type="ChEBI" id="CHEBI:57783"/>
        <dbReference type="ChEBI" id="CHEBI:58349"/>
        <dbReference type="ChEBI" id="CHEBI:62830"/>
        <dbReference type="EC" id="1.1.1.133"/>
    </reaction>
</comment>
<dbReference type="PANTHER" id="PTHR10491">
    <property type="entry name" value="DTDP-4-DEHYDRORHAMNOSE REDUCTASE"/>
    <property type="match status" value="1"/>
</dbReference>
<evidence type="ECO:0000256" key="6">
    <source>
        <dbReference type="RuleBase" id="RU364082"/>
    </source>
</evidence>
<dbReference type="CDD" id="cd05254">
    <property type="entry name" value="dTDP_HR_like_SDR_e"/>
    <property type="match status" value="1"/>
</dbReference>
<evidence type="ECO:0000313" key="8">
    <source>
        <dbReference type="EMBL" id="GAO27598.1"/>
    </source>
</evidence>
<dbReference type="Pfam" id="PF04321">
    <property type="entry name" value="RmlD_sub_bind"/>
    <property type="match status" value="1"/>
</dbReference>
<evidence type="ECO:0000256" key="2">
    <source>
        <dbReference type="ARBA" id="ARBA00010944"/>
    </source>
</evidence>
<dbReference type="InterPro" id="IPR036291">
    <property type="entry name" value="NAD(P)-bd_dom_sf"/>
</dbReference>